<evidence type="ECO:0000259" key="3">
    <source>
        <dbReference type="PROSITE" id="PS51034"/>
    </source>
</evidence>
<dbReference type="Pfam" id="PF00100">
    <property type="entry name" value="Zona_pellucida"/>
    <property type="match status" value="1"/>
</dbReference>
<keyword evidence="5" id="KW-1185">Reference proteome</keyword>
<dbReference type="PANTHER" id="PTHR14002">
    <property type="entry name" value="ENDOGLIN/TGF-BETA RECEPTOR TYPE III"/>
    <property type="match status" value="1"/>
</dbReference>
<dbReference type="InterPro" id="IPR055355">
    <property type="entry name" value="ZP-C"/>
</dbReference>
<evidence type="ECO:0000256" key="2">
    <source>
        <dbReference type="ARBA" id="ARBA00023157"/>
    </source>
</evidence>
<evidence type="ECO:0000313" key="4">
    <source>
        <dbReference type="EMBL" id="CAH3164570.1"/>
    </source>
</evidence>
<keyword evidence="2" id="KW-1015">Disulfide bond</keyword>
<name>A0AAU9XZV7_9CNID</name>
<evidence type="ECO:0000256" key="1">
    <source>
        <dbReference type="ARBA" id="ARBA00022729"/>
    </source>
</evidence>
<dbReference type="AlphaFoldDB" id="A0AAU9XZV7"/>
<dbReference type="EMBL" id="CALNXJ010000106">
    <property type="protein sequence ID" value="CAH3164570.1"/>
    <property type="molecule type" value="Genomic_DNA"/>
</dbReference>
<reference evidence="4 5" key="1">
    <citation type="submission" date="2022-05" db="EMBL/GenBank/DDBJ databases">
        <authorList>
            <consortium name="Genoscope - CEA"/>
            <person name="William W."/>
        </authorList>
    </citation>
    <scope>NUCLEOTIDE SEQUENCE [LARGE SCALE GENOMIC DNA]</scope>
</reference>
<organism evidence="4 5">
    <name type="scientific">Pocillopora meandrina</name>
    <dbReference type="NCBI Taxonomy" id="46732"/>
    <lineage>
        <taxon>Eukaryota</taxon>
        <taxon>Metazoa</taxon>
        <taxon>Cnidaria</taxon>
        <taxon>Anthozoa</taxon>
        <taxon>Hexacorallia</taxon>
        <taxon>Scleractinia</taxon>
        <taxon>Astrocoeniina</taxon>
        <taxon>Pocilloporidae</taxon>
        <taxon>Pocillopora</taxon>
    </lineage>
</organism>
<protein>
    <recommendedName>
        <fullName evidence="3">ZP domain-containing protein</fullName>
    </recommendedName>
</protein>
<keyword evidence="1" id="KW-0732">Signal</keyword>
<dbReference type="Gene3D" id="2.60.40.4100">
    <property type="entry name" value="Zona pellucida, ZP-C domain"/>
    <property type="match status" value="1"/>
</dbReference>
<feature type="domain" description="ZP" evidence="3">
    <location>
        <begin position="1"/>
        <end position="59"/>
    </location>
</feature>
<dbReference type="InterPro" id="IPR001507">
    <property type="entry name" value="ZP_dom"/>
</dbReference>
<feature type="non-terminal residue" evidence="4">
    <location>
        <position position="1"/>
    </location>
</feature>
<evidence type="ECO:0000313" key="5">
    <source>
        <dbReference type="Proteomes" id="UP001159428"/>
    </source>
</evidence>
<dbReference type="PROSITE" id="PS51034">
    <property type="entry name" value="ZP_2"/>
    <property type="match status" value="1"/>
</dbReference>
<gene>
    <name evidence="4" type="ORF">PMEA_00002375</name>
</gene>
<sequence>CPSDATVKYHSSPSSRAQRFSVEAFKFIAAHPFVFVHCQVNVCNATNPGSKCSMKCPSSGRGKRELSDNVTYDVYSLVQGPLHLTHEKRKENRGRILDKTGT</sequence>
<accession>A0AAU9XZV7</accession>
<dbReference type="InterPro" id="IPR042235">
    <property type="entry name" value="ZP-C_dom"/>
</dbReference>
<proteinExistence type="predicted"/>
<comment type="caution">
    <text evidence="4">The sequence shown here is derived from an EMBL/GenBank/DDBJ whole genome shotgun (WGS) entry which is preliminary data.</text>
</comment>
<dbReference type="Proteomes" id="UP001159428">
    <property type="component" value="Unassembled WGS sequence"/>
</dbReference>
<dbReference type="PANTHER" id="PTHR14002:SF43">
    <property type="entry name" value="DELTA-LIKE PROTEIN"/>
    <property type="match status" value="1"/>
</dbReference>